<evidence type="ECO:0000313" key="2">
    <source>
        <dbReference type="Proteomes" id="UP000567067"/>
    </source>
</evidence>
<comment type="caution">
    <text evidence="1">The sequence shown here is derived from an EMBL/GenBank/DDBJ whole genome shotgun (WGS) entry which is preliminary data.</text>
</comment>
<accession>A0A7W3SVD0</accession>
<keyword evidence="2" id="KW-1185">Reference proteome</keyword>
<proteinExistence type="predicted"/>
<sequence length="148" mass="18230">MSKCWSCDSKSYDLVILQHSIQLKIHEWKQIRELWRKSIKEPISPILEVDNKITRNNREYFYSENVDFLDINDRFETLFLTGSNRVFKDISKDTLLIHDNGREQYLRFPGAHDHEHIDYYARRQYTKNYKYDGNFLCLDFYDRYLWER</sequence>
<dbReference type="AlphaFoldDB" id="A0A7W3SVD0"/>
<dbReference type="Proteomes" id="UP000567067">
    <property type="component" value="Unassembled WGS sequence"/>
</dbReference>
<name>A0A7W3SVD0_9BACL</name>
<reference evidence="1 2" key="1">
    <citation type="submission" date="2020-08" db="EMBL/GenBank/DDBJ databases">
        <title>Genomic Encyclopedia of Type Strains, Phase III (KMG-III): the genomes of soil and plant-associated and newly described type strains.</title>
        <authorList>
            <person name="Whitman W."/>
        </authorList>
    </citation>
    <scope>NUCLEOTIDE SEQUENCE [LARGE SCALE GENOMIC DNA]</scope>
    <source>
        <strain evidence="1 2">CECT 8693</strain>
    </source>
</reference>
<dbReference type="EMBL" id="JACJIP010000023">
    <property type="protein sequence ID" value="MBA9086819.1"/>
    <property type="molecule type" value="Genomic_DNA"/>
</dbReference>
<organism evidence="1 2">
    <name type="scientific">Fontibacillus solani</name>
    <dbReference type="NCBI Taxonomy" id="1572857"/>
    <lineage>
        <taxon>Bacteria</taxon>
        <taxon>Bacillati</taxon>
        <taxon>Bacillota</taxon>
        <taxon>Bacilli</taxon>
        <taxon>Bacillales</taxon>
        <taxon>Paenibacillaceae</taxon>
        <taxon>Fontibacillus</taxon>
    </lineage>
</organism>
<protein>
    <submittedName>
        <fullName evidence="1">Uncharacterized protein</fullName>
    </submittedName>
</protein>
<evidence type="ECO:0000313" key="1">
    <source>
        <dbReference type="EMBL" id="MBA9086819.1"/>
    </source>
</evidence>
<gene>
    <name evidence="1" type="ORF">FHR92_003299</name>
</gene>